<reference evidence="2 3" key="1">
    <citation type="submission" date="2016-09" db="EMBL/GenBank/DDBJ databases">
        <title>Couchioplanes caeruleus draft genome sequence.</title>
        <authorList>
            <person name="Sheehan J."/>
            <person name="Caffrey P."/>
        </authorList>
    </citation>
    <scope>NUCLEOTIDE SEQUENCE [LARGE SCALE GENOMIC DNA]</scope>
    <source>
        <strain evidence="2 3">DSM 43634</strain>
    </source>
</reference>
<evidence type="ECO:0000313" key="3">
    <source>
        <dbReference type="Proteomes" id="UP000182486"/>
    </source>
</evidence>
<dbReference type="Proteomes" id="UP000182486">
    <property type="component" value="Unassembled WGS sequence"/>
</dbReference>
<proteinExistence type="predicted"/>
<keyword evidence="3" id="KW-1185">Reference proteome</keyword>
<protein>
    <submittedName>
        <fullName evidence="2">Uncharacterized protein</fullName>
    </submittedName>
</protein>
<accession>A0A1K0FR94</accession>
<gene>
    <name evidence="2" type="ORF">BG844_05750</name>
</gene>
<feature type="region of interest" description="Disordered" evidence="1">
    <location>
        <begin position="48"/>
        <end position="70"/>
    </location>
</feature>
<dbReference type="AlphaFoldDB" id="A0A1K0FR94"/>
<evidence type="ECO:0000256" key="1">
    <source>
        <dbReference type="SAM" id="MobiDB-lite"/>
    </source>
</evidence>
<evidence type="ECO:0000313" key="2">
    <source>
        <dbReference type="EMBL" id="OJF15208.1"/>
    </source>
</evidence>
<dbReference type="EMBL" id="MEIA01000063">
    <property type="protein sequence ID" value="OJF15208.1"/>
    <property type="molecule type" value="Genomic_DNA"/>
</dbReference>
<comment type="caution">
    <text evidence="2">The sequence shown here is derived from an EMBL/GenBank/DDBJ whole genome shotgun (WGS) entry which is preliminary data.</text>
</comment>
<name>A0A1K0FR94_9ACTN</name>
<sequence length="70" mass="7240">MLTTLLSEKPSEARSAALRAVAASLTASRLAADELAAVLDDPELGAVAAPDARRHARASPNHVGPGRLER</sequence>
<organism evidence="2 3">
    <name type="scientific">Couchioplanes caeruleus subsp. caeruleus</name>
    <dbReference type="NCBI Taxonomy" id="56427"/>
    <lineage>
        <taxon>Bacteria</taxon>
        <taxon>Bacillati</taxon>
        <taxon>Actinomycetota</taxon>
        <taxon>Actinomycetes</taxon>
        <taxon>Micromonosporales</taxon>
        <taxon>Micromonosporaceae</taxon>
        <taxon>Couchioplanes</taxon>
    </lineage>
</organism>
<dbReference type="RefSeq" id="WP_071803692.1">
    <property type="nucleotide sequence ID" value="NZ_MEIA01000063.1"/>
</dbReference>